<protein>
    <submittedName>
        <fullName evidence="1">Uncharacterized protein</fullName>
    </submittedName>
</protein>
<dbReference type="KEGG" id="wco:G7084_01565"/>
<keyword evidence="2" id="KW-1185">Reference proteome</keyword>
<dbReference type="Proteomes" id="UP000500741">
    <property type="component" value="Chromosome"/>
</dbReference>
<evidence type="ECO:0000313" key="2">
    <source>
        <dbReference type="Proteomes" id="UP000500741"/>
    </source>
</evidence>
<accession>A0A6G8AZ15</accession>
<reference evidence="1 2" key="1">
    <citation type="submission" date="2020-03" db="EMBL/GenBank/DDBJ databases">
        <title>Weissella sp. nov., isolated from Cybister lewisianus.</title>
        <authorList>
            <person name="Hyun D.-W."/>
            <person name="Bae J.-W."/>
        </authorList>
    </citation>
    <scope>NUCLEOTIDE SEQUENCE [LARGE SCALE GENOMIC DNA]</scope>
    <source>
        <strain evidence="1 2">HDW19</strain>
    </source>
</reference>
<dbReference type="AlphaFoldDB" id="A0A6G8AZ15"/>
<gene>
    <name evidence="1" type="ORF">G7084_01565</name>
</gene>
<dbReference type="RefSeq" id="WP_166009417.1">
    <property type="nucleotide sequence ID" value="NZ_CP049888.1"/>
</dbReference>
<organism evidence="1 2">
    <name type="scientific">Weissella coleopterorum</name>
    <dbReference type="NCBI Taxonomy" id="2714949"/>
    <lineage>
        <taxon>Bacteria</taxon>
        <taxon>Bacillati</taxon>
        <taxon>Bacillota</taxon>
        <taxon>Bacilli</taxon>
        <taxon>Lactobacillales</taxon>
        <taxon>Lactobacillaceae</taxon>
        <taxon>Weissella</taxon>
    </lineage>
</organism>
<name>A0A6G8AZ15_9LACO</name>
<proteinExistence type="predicted"/>
<sequence length="216" mass="24810">MEFDFKKFFLNHLPGPLNKLDDNFNKLASFFNYEFGLLVHLFNQIEKMRSLDDAKGKVLDEIGDNYNQPRGEADDVFYRIMIRSKMALNSGRTTVNGLLDIISQSLNVKPDGITITPLRNYSYKGVDTGEPLAISIKNIPLQWIDEDWEQNYIINRIRDGVAAGIRVDEISFIDRSNSVLSIRGISSSTLIYKVYEKKEGHKCRISFQHLNLQTKV</sequence>
<evidence type="ECO:0000313" key="1">
    <source>
        <dbReference type="EMBL" id="QIL50123.1"/>
    </source>
</evidence>
<dbReference type="EMBL" id="CP049888">
    <property type="protein sequence ID" value="QIL50123.1"/>
    <property type="molecule type" value="Genomic_DNA"/>
</dbReference>